<comment type="caution">
    <text evidence="1">The sequence shown here is derived from an EMBL/GenBank/DDBJ whole genome shotgun (WGS) entry which is preliminary data.</text>
</comment>
<name>A0A5C4NCQ4_9RHOB</name>
<organism evidence="1 2">
    <name type="scientific">Rubellimicrobium roseum</name>
    <dbReference type="NCBI Taxonomy" id="687525"/>
    <lineage>
        <taxon>Bacteria</taxon>
        <taxon>Pseudomonadati</taxon>
        <taxon>Pseudomonadota</taxon>
        <taxon>Alphaproteobacteria</taxon>
        <taxon>Rhodobacterales</taxon>
        <taxon>Roseobacteraceae</taxon>
        <taxon>Rubellimicrobium</taxon>
    </lineage>
</organism>
<dbReference type="RefSeq" id="WP_139081082.1">
    <property type="nucleotide sequence ID" value="NZ_VDFV01000007.1"/>
</dbReference>
<evidence type="ECO:0000313" key="1">
    <source>
        <dbReference type="EMBL" id="TNC72574.1"/>
    </source>
</evidence>
<dbReference type="AlphaFoldDB" id="A0A5C4NCQ4"/>
<proteinExistence type="predicted"/>
<dbReference type="EMBL" id="VDFV01000007">
    <property type="protein sequence ID" value="TNC72574.1"/>
    <property type="molecule type" value="Genomic_DNA"/>
</dbReference>
<protein>
    <submittedName>
        <fullName evidence="1">Uncharacterized protein</fullName>
    </submittedName>
</protein>
<dbReference type="Proteomes" id="UP000305709">
    <property type="component" value="Unassembled WGS sequence"/>
</dbReference>
<dbReference type="OrthoDB" id="8448107at2"/>
<gene>
    <name evidence="1" type="ORF">FHG71_07840</name>
</gene>
<reference evidence="1 2" key="1">
    <citation type="submission" date="2019-06" db="EMBL/GenBank/DDBJ databases">
        <authorList>
            <person name="Jiang L."/>
        </authorList>
    </citation>
    <scope>NUCLEOTIDE SEQUENCE [LARGE SCALE GENOMIC DNA]</scope>
    <source>
        <strain evidence="1 2">YIM 48858</strain>
    </source>
</reference>
<keyword evidence="2" id="KW-1185">Reference proteome</keyword>
<sequence>MENAPLTVLGFNLRKGELHYCSLGGSKSQPIYVAHGRDPFDPSQSRAALSHFFRQTFGEVIGANNPDQLAYRLSMDAKSADQMAYLVFPFGVLNLLGFEKGLPTHEFTSQSFTPKALGYKGDKLAACDELIACRPNSWPDGAKYAALAAWMVL</sequence>
<accession>A0A5C4NCQ4</accession>
<evidence type="ECO:0000313" key="2">
    <source>
        <dbReference type="Proteomes" id="UP000305709"/>
    </source>
</evidence>